<organism evidence="1 2">
    <name type="scientific">Rotaria magnacalcarata</name>
    <dbReference type="NCBI Taxonomy" id="392030"/>
    <lineage>
        <taxon>Eukaryota</taxon>
        <taxon>Metazoa</taxon>
        <taxon>Spiralia</taxon>
        <taxon>Gnathifera</taxon>
        <taxon>Rotifera</taxon>
        <taxon>Eurotatoria</taxon>
        <taxon>Bdelloidea</taxon>
        <taxon>Philodinida</taxon>
        <taxon>Philodinidae</taxon>
        <taxon>Rotaria</taxon>
    </lineage>
</organism>
<dbReference type="AlphaFoldDB" id="A0A8S2RE49"/>
<sequence length="44" mass="4986">HERARYCPTVQLHFPKHFLKSIQTTTTNNPASLPTPANLLLINT</sequence>
<reference evidence="1" key="1">
    <citation type="submission" date="2021-02" db="EMBL/GenBank/DDBJ databases">
        <authorList>
            <person name="Nowell W R."/>
        </authorList>
    </citation>
    <scope>NUCLEOTIDE SEQUENCE</scope>
</reference>
<feature type="non-terminal residue" evidence="1">
    <location>
        <position position="1"/>
    </location>
</feature>
<dbReference type="Proteomes" id="UP000681720">
    <property type="component" value="Unassembled WGS sequence"/>
</dbReference>
<protein>
    <submittedName>
        <fullName evidence="1">Uncharacterized protein</fullName>
    </submittedName>
</protein>
<comment type="caution">
    <text evidence="1">The sequence shown here is derived from an EMBL/GenBank/DDBJ whole genome shotgun (WGS) entry which is preliminary data.</text>
</comment>
<dbReference type="EMBL" id="CAJOBJ010011733">
    <property type="protein sequence ID" value="CAF4161570.1"/>
    <property type="molecule type" value="Genomic_DNA"/>
</dbReference>
<accession>A0A8S2RE49</accession>
<name>A0A8S2RE49_9BILA</name>
<gene>
    <name evidence="1" type="ORF">GIL414_LOCUS19970</name>
</gene>
<evidence type="ECO:0000313" key="1">
    <source>
        <dbReference type="EMBL" id="CAF4161570.1"/>
    </source>
</evidence>
<proteinExistence type="predicted"/>
<evidence type="ECO:0000313" key="2">
    <source>
        <dbReference type="Proteomes" id="UP000681720"/>
    </source>
</evidence>